<keyword evidence="2" id="KW-1185">Reference proteome</keyword>
<name>A0A5S6Q7V6_TRIMR</name>
<protein>
    <submittedName>
        <fullName evidence="3">Uncharacterized protein</fullName>
    </submittedName>
</protein>
<dbReference type="Proteomes" id="UP000046395">
    <property type="component" value="Unassembled WGS sequence"/>
</dbReference>
<dbReference type="AlphaFoldDB" id="A0A5S6Q7V6"/>
<sequence>MKNLLVATFFACSVLYFSGASIHGCPTTEAEESKAKALAAVLVRLCDDRCTKEKSSWLSEPLPNEENYKKFTSYDNCFRKCANETIAVMKTKDKAIAQQKQTLKEKAMNECMNQCFPDIFTAHFKMNEVEEHEQQVIGACNKTCGTWTETWSDDGGWVMFEMKKQTKGEQKEQAALNKKKEERRANAERHDQEFCSVTDLAHLLSSGESSEENRTLKNGGTRSYGKGIQHIAFYSLESETLFKEEN</sequence>
<feature type="signal peptide" evidence="1">
    <location>
        <begin position="1"/>
        <end position="19"/>
    </location>
</feature>
<evidence type="ECO:0000256" key="1">
    <source>
        <dbReference type="SAM" id="SignalP"/>
    </source>
</evidence>
<reference evidence="3" key="1">
    <citation type="submission" date="2019-12" db="UniProtKB">
        <authorList>
            <consortium name="WormBaseParasite"/>
        </authorList>
    </citation>
    <scope>IDENTIFICATION</scope>
</reference>
<evidence type="ECO:0000313" key="3">
    <source>
        <dbReference type="WBParaSite" id="TMUE_1000003299.1"/>
    </source>
</evidence>
<evidence type="ECO:0000313" key="2">
    <source>
        <dbReference type="Proteomes" id="UP000046395"/>
    </source>
</evidence>
<keyword evidence="1" id="KW-0732">Signal</keyword>
<organism evidence="2 3">
    <name type="scientific">Trichuris muris</name>
    <name type="common">Mouse whipworm</name>
    <dbReference type="NCBI Taxonomy" id="70415"/>
    <lineage>
        <taxon>Eukaryota</taxon>
        <taxon>Metazoa</taxon>
        <taxon>Ecdysozoa</taxon>
        <taxon>Nematoda</taxon>
        <taxon>Enoplea</taxon>
        <taxon>Dorylaimia</taxon>
        <taxon>Trichinellida</taxon>
        <taxon>Trichuridae</taxon>
        <taxon>Trichuris</taxon>
    </lineage>
</organism>
<feature type="chain" id="PRO_5024357398" evidence="1">
    <location>
        <begin position="20"/>
        <end position="246"/>
    </location>
</feature>
<proteinExistence type="predicted"/>
<dbReference type="WBParaSite" id="TMUE_1000003299.1">
    <property type="protein sequence ID" value="TMUE_1000003299.1"/>
    <property type="gene ID" value="WBGene00292464"/>
</dbReference>
<accession>A0A5S6Q7V6</accession>